<dbReference type="PATRIC" id="fig|1122985.7.peg.1252"/>
<dbReference type="HOGENOM" id="CLU_581202_0_0_10"/>
<name>A0A069QIP6_HOYLO</name>
<accession>A0A069QIP6</accession>
<dbReference type="EMBL" id="JNGW01000047">
    <property type="protein sequence ID" value="KDR52708.1"/>
    <property type="molecule type" value="Genomic_DNA"/>
</dbReference>
<gene>
    <name evidence="1" type="ORF">HMPREF1991_01206</name>
</gene>
<dbReference type="Proteomes" id="UP000027442">
    <property type="component" value="Unassembled WGS sequence"/>
</dbReference>
<dbReference type="eggNOG" id="ENOG5030W8T">
    <property type="taxonomic scope" value="Bacteria"/>
</dbReference>
<reference evidence="1 2" key="1">
    <citation type="submission" date="2013-08" db="EMBL/GenBank/DDBJ databases">
        <authorList>
            <person name="Weinstock G."/>
            <person name="Sodergren E."/>
            <person name="Wylie T."/>
            <person name="Fulton L."/>
            <person name="Fulton R."/>
            <person name="Fronick C."/>
            <person name="O'Laughlin M."/>
            <person name="Godfrey J."/>
            <person name="Miner T."/>
            <person name="Herter B."/>
            <person name="Appelbaum E."/>
            <person name="Cordes M."/>
            <person name="Lek S."/>
            <person name="Wollam A."/>
            <person name="Pepin K.H."/>
            <person name="Palsikar V.B."/>
            <person name="Mitreva M."/>
            <person name="Wilson R.K."/>
        </authorList>
    </citation>
    <scope>NUCLEOTIDE SEQUENCE [LARGE SCALE GENOMIC DNA]</scope>
    <source>
        <strain evidence="1 2">ATCC 15930</strain>
    </source>
</reference>
<dbReference type="AlphaFoldDB" id="A0A069QIP6"/>
<evidence type="ECO:0000313" key="2">
    <source>
        <dbReference type="Proteomes" id="UP000027442"/>
    </source>
</evidence>
<protein>
    <submittedName>
        <fullName evidence="1">Uncharacterized protein</fullName>
    </submittedName>
</protein>
<evidence type="ECO:0000313" key="1">
    <source>
        <dbReference type="EMBL" id="KDR52708.1"/>
    </source>
</evidence>
<sequence>MKTNMKETYEEWLTAIANTRLLFNRMAELEDWLDNHSLHNNGVKRSFKSVQRMRAAFRDLKEQVRLDTDEVIDLEELLAEYSVAWHFYDKHLARRANPEELAYQLLLFYYSLEPPTNLNSRISQIFQQVLAQDISVPFLISFLLKAIPGYGSRDGDATDMGQKYESVMQLLKRFTSNTRVFTSLPALVKARQEKKKTRLMLIYHTREVLEIYNGLSHPQGIYDTADNVKQQTVALDLDGFWNECEGRNEYTHFWQFIEADNNTGHFMFHWEKLADGTMRHTRFLIRFLWGEQGKPVANIMHLLAFWQHIQGHPYSESVNTYYLVEKLEEKHPTELNLRREFPSNVWSAKINLTRVTDEALNEQYANWITHNKGVTAQYSSAEYTFYPSLFAVSINYIYILSTDEDFLYRVPRDAHDGFERIKMGDNVGQLLMDDKAYLAFDELDIYLPIEPEVLEKYGITKVPNWEQLPT</sequence>
<keyword evidence="2" id="KW-1185">Reference proteome</keyword>
<proteinExistence type="predicted"/>
<comment type="caution">
    <text evidence="1">The sequence shown here is derived from an EMBL/GenBank/DDBJ whole genome shotgun (WGS) entry which is preliminary data.</text>
</comment>
<organism evidence="1 2">
    <name type="scientific">Hoylesella loescheii DSM 19665 = JCM 12249 = ATCC 15930</name>
    <dbReference type="NCBI Taxonomy" id="1122985"/>
    <lineage>
        <taxon>Bacteria</taxon>
        <taxon>Pseudomonadati</taxon>
        <taxon>Bacteroidota</taxon>
        <taxon>Bacteroidia</taxon>
        <taxon>Bacteroidales</taxon>
        <taxon>Prevotellaceae</taxon>
        <taxon>Hoylesella</taxon>
    </lineage>
</organism>